<proteinExistence type="predicted"/>
<comment type="caution">
    <text evidence="2">The sequence shown here is derived from an EMBL/GenBank/DDBJ whole genome shotgun (WGS) entry which is preliminary data.</text>
</comment>
<name>A0AA39GV15_9BILA</name>
<dbReference type="Proteomes" id="UP001175271">
    <property type="component" value="Unassembled WGS sequence"/>
</dbReference>
<keyword evidence="1" id="KW-0472">Membrane</keyword>
<gene>
    <name evidence="2" type="ORF">QR680_000517</name>
</gene>
<organism evidence="2 3">
    <name type="scientific">Steinernema hermaphroditum</name>
    <dbReference type="NCBI Taxonomy" id="289476"/>
    <lineage>
        <taxon>Eukaryota</taxon>
        <taxon>Metazoa</taxon>
        <taxon>Ecdysozoa</taxon>
        <taxon>Nematoda</taxon>
        <taxon>Chromadorea</taxon>
        <taxon>Rhabditida</taxon>
        <taxon>Tylenchina</taxon>
        <taxon>Panagrolaimomorpha</taxon>
        <taxon>Strongyloidoidea</taxon>
        <taxon>Steinernematidae</taxon>
        <taxon>Steinernema</taxon>
    </lineage>
</organism>
<keyword evidence="1" id="KW-0812">Transmembrane</keyword>
<dbReference type="EMBL" id="JAUCMV010000005">
    <property type="protein sequence ID" value="KAK0393996.1"/>
    <property type="molecule type" value="Genomic_DNA"/>
</dbReference>
<accession>A0AA39GV15</accession>
<evidence type="ECO:0000256" key="1">
    <source>
        <dbReference type="SAM" id="Phobius"/>
    </source>
</evidence>
<protein>
    <submittedName>
        <fullName evidence="2">Uncharacterized protein</fullName>
    </submittedName>
</protein>
<dbReference type="AlphaFoldDB" id="A0AA39GV15"/>
<evidence type="ECO:0000313" key="2">
    <source>
        <dbReference type="EMBL" id="KAK0393996.1"/>
    </source>
</evidence>
<evidence type="ECO:0000313" key="3">
    <source>
        <dbReference type="Proteomes" id="UP001175271"/>
    </source>
</evidence>
<feature type="transmembrane region" description="Helical" evidence="1">
    <location>
        <begin position="72"/>
        <end position="93"/>
    </location>
</feature>
<reference evidence="2" key="1">
    <citation type="submission" date="2023-06" db="EMBL/GenBank/DDBJ databases">
        <title>Genomic analysis of the entomopathogenic nematode Steinernema hermaphroditum.</title>
        <authorList>
            <person name="Schwarz E.M."/>
            <person name="Heppert J.K."/>
            <person name="Baniya A."/>
            <person name="Schwartz H.T."/>
            <person name="Tan C.-H."/>
            <person name="Antoshechkin I."/>
            <person name="Sternberg P.W."/>
            <person name="Goodrich-Blair H."/>
            <person name="Dillman A.R."/>
        </authorList>
    </citation>
    <scope>NUCLEOTIDE SEQUENCE</scope>
    <source>
        <strain evidence="2">PS9179</strain>
        <tissue evidence="2">Whole animal</tissue>
    </source>
</reference>
<sequence>MSRGHRPAPTRRSATQSSCAWSSSVIRSPALAGAGCPLLLSSPSAAFRSSDQIKMAFMNDIISWDSYGLVEIIIAILCIAFGCLGMFFVFNVWKMLCGLIHGDEIAAMRAAEIQMIQQAIRAAIENAEMHEEPTN</sequence>
<keyword evidence="3" id="KW-1185">Reference proteome</keyword>
<keyword evidence="1" id="KW-1133">Transmembrane helix</keyword>